<organism evidence="2 3">
    <name type="scientific">Nitrosotalea sinensis</name>
    <dbReference type="NCBI Taxonomy" id="1499975"/>
    <lineage>
        <taxon>Archaea</taxon>
        <taxon>Nitrososphaerota</taxon>
        <taxon>Nitrososphaeria</taxon>
        <taxon>Nitrosotaleales</taxon>
        <taxon>Nitrosotaleaceae</taxon>
        <taxon>Nitrosotalea</taxon>
    </lineage>
</organism>
<feature type="domain" description="NAD(P)-binding" evidence="1">
    <location>
        <begin position="12"/>
        <end position="151"/>
    </location>
</feature>
<dbReference type="PANTHER" id="PTHR12126:SF11">
    <property type="entry name" value="NADH DEHYDROGENASE [UBIQUINONE] 1 ALPHA SUBCOMPLEX SUBUNIT 9, MITOCHONDRIAL"/>
    <property type="match status" value="1"/>
</dbReference>
<sequence>MLDFGMNVAITGANGFVGRNVGAHLAKNGFTITGIARKAKDEKFPIILSEDLAEARLGNVIQNYDALIHLIGQGRQNVRDTYEKVNVSLTRNAVALCKRAGIKKIIYMSGLGVDKSTTLGYFISKYNAEQEIVKSGLDYTIFRASYIVGKDDPLSKTLREQIRKRKIIIPGSGNYRFQPIFVGDVSEIIGKAIVEKRFSNKIIDLVGPQIINYNLFVKKFLHGRNVPIQRLDFEDAYHDALHGKGSFGVDDLAIMAGDYIGSHKKLASLAKMKFIRWDEILKSGSLS</sequence>
<dbReference type="GO" id="GO:0044877">
    <property type="term" value="F:protein-containing complex binding"/>
    <property type="evidence" value="ECO:0007669"/>
    <property type="project" value="TreeGrafter"/>
</dbReference>
<dbReference type="AlphaFoldDB" id="A0A2H1EFM5"/>
<protein>
    <submittedName>
        <fullName evidence="2">NAD-dependent epimerase/dehydratase</fullName>
    </submittedName>
</protein>
<dbReference type="Pfam" id="PF13460">
    <property type="entry name" value="NAD_binding_10"/>
    <property type="match status" value="1"/>
</dbReference>
<evidence type="ECO:0000313" key="2">
    <source>
        <dbReference type="EMBL" id="SHO42954.1"/>
    </source>
</evidence>
<evidence type="ECO:0000259" key="1">
    <source>
        <dbReference type="Pfam" id="PF13460"/>
    </source>
</evidence>
<accession>A0A2H1EFM5</accession>
<dbReference type="PANTHER" id="PTHR12126">
    <property type="entry name" value="NADH-UBIQUINONE OXIDOREDUCTASE 39 KDA SUBUNIT-RELATED"/>
    <property type="match status" value="1"/>
</dbReference>
<dbReference type="EMBL" id="FRFC01000001">
    <property type="protein sequence ID" value="SHO42954.1"/>
    <property type="molecule type" value="Genomic_DNA"/>
</dbReference>
<name>A0A2H1EFM5_9ARCH</name>
<dbReference type="InterPro" id="IPR051207">
    <property type="entry name" value="ComplexI_NDUFA9_subunit"/>
</dbReference>
<gene>
    <name evidence="2" type="ORF">NSIN_10229</name>
</gene>
<dbReference type="InterPro" id="IPR036291">
    <property type="entry name" value="NAD(P)-bd_dom_sf"/>
</dbReference>
<keyword evidence="3" id="KW-1185">Reference proteome</keyword>
<reference evidence="3" key="1">
    <citation type="submission" date="2016-12" db="EMBL/GenBank/DDBJ databases">
        <authorList>
            <person name="Herbold C."/>
        </authorList>
    </citation>
    <scope>NUCLEOTIDE SEQUENCE [LARGE SCALE GENOMIC DNA]</scope>
</reference>
<dbReference type="OrthoDB" id="213145at2157"/>
<dbReference type="Proteomes" id="UP000232412">
    <property type="component" value="Unassembled WGS sequence"/>
</dbReference>
<dbReference type="Gene3D" id="3.40.50.720">
    <property type="entry name" value="NAD(P)-binding Rossmann-like Domain"/>
    <property type="match status" value="1"/>
</dbReference>
<dbReference type="InterPro" id="IPR016040">
    <property type="entry name" value="NAD(P)-bd_dom"/>
</dbReference>
<proteinExistence type="predicted"/>
<evidence type="ECO:0000313" key="3">
    <source>
        <dbReference type="Proteomes" id="UP000232412"/>
    </source>
</evidence>
<dbReference type="SUPFAM" id="SSF51735">
    <property type="entry name" value="NAD(P)-binding Rossmann-fold domains"/>
    <property type="match status" value="1"/>
</dbReference>